<accession>A0A268AAP5</accession>
<dbReference type="Gene3D" id="3.20.10.10">
    <property type="entry name" value="D-amino Acid Aminotransferase, subunit A, domain 2"/>
    <property type="match status" value="1"/>
</dbReference>
<organism evidence="2 3">
    <name type="scientific">Terribacillus saccharophilus</name>
    <dbReference type="NCBI Taxonomy" id="361277"/>
    <lineage>
        <taxon>Bacteria</taxon>
        <taxon>Bacillati</taxon>
        <taxon>Bacillota</taxon>
        <taxon>Bacilli</taxon>
        <taxon>Bacillales</taxon>
        <taxon>Bacillaceae</taxon>
        <taxon>Terribacillus</taxon>
    </lineage>
</organism>
<dbReference type="InterPro" id="IPR043131">
    <property type="entry name" value="BCAT-like_N"/>
</dbReference>
<dbReference type="PANTHER" id="PTHR11236:SF50">
    <property type="entry name" value="AMINODEOXYCHORISMATE SYNTHASE COMPONENT 1"/>
    <property type="match status" value="1"/>
</dbReference>
<dbReference type="InterPro" id="IPR001544">
    <property type="entry name" value="Aminotrans_IV"/>
</dbReference>
<protein>
    <submittedName>
        <fullName evidence="2">Aminodeoxychorismate synthase, component I</fullName>
    </submittedName>
</protein>
<dbReference type="Pfam" id="PF01063">
    <property type="entry name" value="Aminotran_4"/>
    <property type="match status" value="1"/>
</dbReference>
<dbReference type="GO" id="GO:0000162">
    <property type="term" value="P:L-tryptophan biosynthetic process"/>
    <property type="evidence" value="ECO:0007669"/>
    <property type="project" value="TreeGrafter"/>
</dbReference>
<dbReference type="NCBIfam" id="TIGR00553">
    <property type="entry name" value="pabB"/>
    <property type="match status" value="1"/>
</dbReference>
<dbReference type="GO" id="GO:0009396">
    <property type="term" value="P:folic acid-containing compound biosynthetic process"/>
    <property type="evidence" value="ECO:0007669"/>
    <property type="project" value="InterPro"/>
</dbReference>
<dbReference type="GO" id="GO:0046820">
    <property type="term" value="F:4-amino-4-deoxychorismate synthase activity"/>
    <property type="evidence" value="ECO:0007669"/>
    <property type="project" value="TreeGrafter"/>
</dbReference>
<dbReference type="Proteomes" id="UP000216013">
    <property type="component" value="Unassembled WGS sequence"/>
</dbReference>
<evidence type="ECO:0000313" key="2">
    <source>
        <dbReference type="EMBL" id="PAD21198.1"/>
    </source>
</evidence>
<reference evidence="2 3" key="1">
    <citation type="submission" date="2017-07" db="EMBL/GenBank/DDBJ databases">
        <title>Isolation and whole genome analysis of endospore-forming bacteria from heroin.</title>
        <authorList>
            <person name="Kalinowski J."/>
            <person name="Ahrens B."/>
            <person name="Al-Dilaimi A."/>
            <person name="Winkler A."/>
            <person name="Wibberg D."/>
            <person name="Schleenbecker U."/>
            <person name="Ruckert C."/>
            <person name="Wolfel R."/>
            <person name="Grass G."/>
        </authorList>
    </citation>
    <scope>NUCLEOTIDE SEQUENCE [LARGE SCALE GENOMIC DNA]</scope>
    <source>
        <strain evidence="2 3">7528</strain>
    </source>
</reference>
<feature type="domain" description="Chorismate-utilising enzyme C-terminal" evidence="1">
    <location>
        <begin position="131"/>
        <end position="386"/>
    </location>
</feature>
<dbReference type="Gene3D" id="3.30.470.10">
    <property type="match status" value="1"/>
</dbReference>
<dbReference type="InterPro" id="IPR005802">
    <property type="entry name" value="ADC_synth_comp_1"/>
</dbReference>
<dbReference type="SUPFAM" id="SSF56752">
    <property type="entry name" value="D-aminoacid aminotransferase-like PLP-dependent enzymes"/>
    <property type="match status" value="1"/>
</dbReference>
<dbReference type="InterPro" id="IPR015890">
    <property type="entry name" value="Chorismate_C"/>
</dbReference>
<dbReference type="SUPFAM" id="SSF56322">
    <property type="entry name" value="ADC synthase"/>
    <property type="match status" value="1"/>
</dbReference>
<dbReference type="AlphaFoldDB" id="A0A268AAP5"/>
<dbReference type="InterPro" id="IPR043132">
    <property type="entry name" value="BCAT-like_C"/>
</dbReference>
<dbReference type="PANTHER" id="PTHR11236">
    <property type="entry name" value="AMINOBENZOATE/ANTHRANILATE SYNTHASE"/>
    <property type="match status" value="1"/>
</dbReference>
<dbReference type="InterPro" id="IPR019999">
    <property type="entry name" value="Anth_synth_I-like"/>
</dbReference>
<dbReference type="Gene3D" id="3.60.120.10">
    <property type="entry name" value="Anthranilate synthase"/>
    <property type="match status" value="1"/>
</dbReference>
<evidence type="ECO:0000313" key="3">
    <source>
        <dbReference type="Proteomes" id="UP000216013"/>
    </source>
</evidence>
<dbReference type="InterPro" id="IPR005801">
    <property type="entry name" value="ADC_synthase"/>
</dbReference>
<dbReference type="EMBL" id="NPBV01000017">
    <property type="protein sequence ID" value="PAD21198.1"/>
    <property type="molecule type" value="Genomic_DNA"/>
</dbReference>
<gene>
    <name evidence="2" type="primary">pabB</name>
    <name evidence="2" type="ORF">CHH64_09695</name>
</gene>
<sequence>MSISYSACAPYEILIEQERRYCMYAYFNFADANGKTQHRRFTEQHTLLTAYTIDEVIPCLEQVQVYTEQGYYAAGYLSYEAAGAFDPSYVTAEGSKLPLLQFGIYKTFSKEQPESIGEAPIKLNWQPAISKTTYNQAIQTIKEEIAAGNTYQTNYTMRLRTAFAGDSAALFRQMQRAQRADYTAYLSWEDTAILSASPELFFRWDGERIITKPMKGTIKRGLTYTQDLEQRETLAASVKDRAENVMIVDLLRNDISRVAKLGSVHVPALYTIEKYPTVYQMTSTVEAETVPGTTITDIMRALFPCGSITGAPKASTMKVISTLEPEPREVYCGAIGYIETGGEAVFNVPIRTAIVDKAEKQATYSVGGGITWDSTAGGEYEEAIAKSSVLQEQLPDFELLETLAYSSGVFLLEDRHIRRLLQSADYFSIPVKEAAVRKLLYQHQIEHPEQSHRIRLLADQSGQLELFYSEMPALIKNIQYFALAATPIDRKNRYYYHKTTFRKVYEDYKIRKSDVFDTLLWNEAGELTEFTIGNLVIEQDDKLLTPPVTSGLLPGTLREELLEKGTIQEAVLTKADLQTSSRIWLINSVRGWVEMEPVH</sequence>
<evidence type="ECO:0000259" key="1">
    <source>
        <dbReference type="Pfam" id="PF00425"/>
    </source>
</evidence>
<dbReference type="InterPro" id="IPR036038">
    <property type="entry name" value="Aminotransferase-like"/>
</dbReference>
<dbReference type="PRINTS" id="PR00095">
    <property type="entry name" value="ANTSNTHASEI"/>
</dbReference>
<proteinExistence type="predicted"/>
<comment type="caution">
    <text evidence="2">The sequence shown here is derived from an EMBL/GenBank/DDBJ whole genome shotgun (WGS) entry which is preliminary data.</text>
</comment>
<dbReference type="Pfam" id="PF00425">
    <property type="entry name" value="Chorismate_bind"/>
    <property type="match status" value="1"/>
</dbReference>
<name>A0A268AAP5_9BACI</name>